<accession>A0A6J7ATG7</accession>
<protein>
    <submittedName>
        <fullName evidence="1">Unannotated protein</fullName>
    </submittedName>
</protein>
<name>A0A6J7ATG7_9ZZZZ</name>
<dbReference type="AlphaFoldDB" id="A0A6J7ATG7"/>
<proteinExistence type="predicted"/>
<sequence length="555" mass="60655">MLRREECRRREHRDLLAVLDGFECGTDGDLGLAEADVAAHEAVHRVLALHIGLDRLDCGALVGCLDERERLLHLVLPRRVHAERVTPGGHALLIEHDEFLCDLANCAANLVLRFREIGSAHTVQHRRLAADVLPQRVDLVAGYVQLVAALVGQQQVVALDATDRALHHALVLADTVLAVHDVVAGLEVFEQPDALALAWPRLAVCAAATGEVGLGEDRHLGERDAAAAVQWGRDDVAARLREIRALADDRERQPTIEHQAGHALCRTLTVGSDDHPVAVGEQRAQAVGQALAIAHDRTPAHRSDERRVRCLGHAADRPHRLLGGQQTLGGCVQARELQIGVAGPRTGERASEIGLFIQQVLRTVEHAARFDQRHLRSRRKDVGEQLLAAGIHEPRQPRLHTVEQRAFGESLPLLAAPRLAGDQRRGALAHFLGGDQFACREHPRLVEVVGAALVVDRELGEAIDLIAPKVDTDRGLGSRGEDVDDRAALGDFASVFDEFLASVAVVHELRHQRIGVEDRTLRKVYGVDRGGSRSETLQQRAHAGDHDRRAAFRIA</sequence>
<reference evidence="1" key="1">
    <citation type="submission" date="2020-05" db="EMBL/GenBank/DDBJ databases">
        <authorList>
            <person name="Chiriac C."/>
            <person name="Salcher M."/>
            <person name="Ghai R."/>
            <person name="Kavagutti S V."/>
        </authorList>
    </citation>
    <scope>NUCLEOTIDE SEQUENCE</scope>
</reference>
<gene>
    <name evidence="1" type="ORF">UFOPK3099_03125</name>
</gene>
<organism evidence="1">
    <name type="scientific">freshwater metagenome</name>
    <dbReference type="NCBI Taxonomy" id="449393"/>
    <lineage>
        <taxon>unclassified sequences</taxon>
        <taxon>metagenomes</taxon>
        <taxon>ecological metagenomes</taxon>
    </lineage>
</organism>
<dbReference type="EMBL" id="CAFAAV010000401">
    <property type="protein sequence ID" value="CAB4836346.1"/>
    <property type="molecule type" value="Genomic_DNA"/>
</dbReference>
<evidence type="ECO:0000313" key="1">
    <source>
        <dbReference type="EMBL" id="CAB4836346.1"/>
    </source>
</evidence>